<evidence type="ECO:0000313" key="3">
    <source>
        <dbReference type="EMBL" id="QBZ59982.1"/>
    </source>
</evidence>
<reference evidence="3 4" key="1">
    <citation type="journal article" date="2019" name="Mol. Biol. Evol.">
        <title>Blast fungal genomes show frequent chromosomal changes, gene gains and losses, and effector gene turnover.</title>
        <authorList>
            <person name="Gomez Luciano L.B."/>
            <person name="Jason Tsai I."/>
            <person name="Chuma I."/>
            <person name="Tosa Y."/>
            <person name="Chen Y.H."/>
            <person name="Li J.Y."/>
            <person name="Li M.Y."/>
            <person name="Jade Lu M.Y."/>
            <person name="Nakayashiki H."/>
            <person name="Li W.H."/>
        </authorList>
    </citation>
    <scope>NUCLEOTIDE SEQUENCE [LARGE SCALE GENOMIC DNA]</scope>
    <source>
        <strain evidence="3">MZ5-1-6</strain>
    </source>
</reference>
<feature type="compositionally biased region" description="Basic and acidic residues" evidence="1">
    <location>
        <begin position="69"/>
        <end position="80"/>
    </location>
</feature>
<feature type="signal peptide" evidence="2">
    <location>
        <begin position="1"/>
        <end position="19"/>
    </location>
</feature>
<evidence type="ECO:0000256" key="1">
    <source>
        <dbReference type="SAM" id="MobiDB-lite"/>
    </source>
</evidence>
<gene>
    <name evidence="3" type="ORF">PoMZ_04951</name>
</gene>
<accession>A0A4P7ND70</accession>
<proteinExistence type="predicted"/>
<name>A0A4P7ND70_PYROR</name>
<feature type="compositionally biased region" description="Basic and acidic residues" evidence="1">
    <location>
        <begin position="146"/>
        <end position="177"/>
    </location>
</feature>
<protein>
    <submittedName>
        <fullName evidence="3">Uncharacterized protein</fullName>
    </submittedName>
</protein>
<feature type="compositionally biased region" description="Gly residues" evidence="1">
    <location>
        <begin position="96"/>
        <end position="105"/>
    </location>
</feature>
<dbReference type="Proteomes" id="UP000294847">
    <property type="component" value="Chromosome 3"/>
</dbReference>
<evidence type="ECO:0000256" key="2">
    <source>
        <dbReference type="SAM" id="SignalP"/>
    </source>
</evidence>
<keyword evidence="2" id="KW-0732">Signal</keyword>
<dbReference type="EMBL" id="CP034206">
    <property type="protein sequence ID" value="QBZ59982.1"/>
    <property type="molecule type" value="Genomic_DNA"/>
</dbReference>
<dbReference type="AlphaFoldDB" id="A0A4P7ND70"/>
<feature type="region of interest" description="Disordered" evidence="1">
    <location>
        <begin position="66"/>
        <end position="228"/>
    </location>
</feature>
<evidence type="ECO:0000313" key="4">
    <source>
        <dbReference type="Proteomes" id="UP000294847"/>
    </source>
</evidence>
<organism evidence="3 4">
    <name type="scientific">Pyricularia oryzae</name>
    <name type="common">Rice blast fungus</name>
    <name type="synonym">Magnaporthe oryzae</name>
    <dbReference type="NCBI Taxonomy" id="318829"/>
    <lineage>
        <taxon>Eukaryota</taxon>
        <taxon>Fungi</taxon>
        <taxon>Dikarya</taxon>
        <taxon>Ascomycota</taxon>
        <taxon>Pezizomycotina</taxon>
        <taxon>Sordariomycetes</taxon>
        <taxon>Sordariomycetidae</taxon>
        <taxon>Magnaporthales</taxon>
        <taxon>Pyriculariaceae</taxon>
        <taxon>Pyricularia</taxon>
    </lineage>
</organism>
<feature type="chain" id="PRO_5043602029" evidence="2">
    <location>
        <begin position="20"/>
        <end position="228"/>
    </location>
</feature>
<sequence>MPSFKTVILGFMAASITLAGPIPIVRPGSVDMQRTVRARDGNTAEPISGSLEVPVMDEQDQVITASSELDDKHGGLEARQSRTSQQRKAGTRPSSGGKGRGGRGGATTSTGLNVPKGTRLNPGILQAVAPPALPVSSGRKISGVLLDRDAGDRKSRAAEKAKGGTRKTTGEKPRGGRTDGGGRTTIPFNPKPERISPDILAQISRPPPLEVTSTRRIPDSLLGPSLPK</sequence>